<protein>
    <recommendedName>
        <fullName evidence="2">GH16 domain-containing protein</fullName>
    </recommendedName>
</protein>
<dbReference type="Proteomes" id="UP000579945">
    <property type="component" value="Unassembled WGS sequence"/>
</dbReference>
<dbReference type="GO" id="GO:0005975">
    <property type="term" value="P:carbohydrate metabolic process"/>
    <property type="evidence" value="ECO:0007669"/>
    <property type="project" value="InterPro"/>
</dbReference>
<dbReference type="RefSeq" id="WP_183641893.1">
    <property type="nucleotide sequence ID" value="NZ_JACIBV010000001.1"/>
</dbReference>
<organism evidence="3 4">
    <name type="scientific">Nonomuraea dietziae</name>
    <dbReference type="NCBI Taxonomy" id="65515"/>
    <lineage>
        <taxon>Bacteria</taxon>
        <taxon>Bacillati</taxon>
        <taxon>Actinomycetota</taxon>
        <taxon>Actinomycetes</taxon>
        <taxon>Streptosporangiales</taxon>
        <taxon>Streptosporangiaceae</taxon>
        <taxon>Nonomuraea</taxon>
    </lineage>
</organism>
<reference evidence="3 4" key="1">
    <citation type="submission" date="2020-08" db="EMBL/GenBank/DDBJ databases">
        <title>Sequencing the genomes of 1000 actinobacteria strains.</title>
        <authorList>
            <person name="Klenk H.-P."/>
        </authorList>
    </citation>
    <scope>NUCLEOTIDE SEQUENCE [LARGE SCALE GENOMIC DNA]</scope>
    <source>
        <strain evidence="3 4">DSM 44320</strain>
    </source>
</reference>
<dbReference type="InterPro" id="IPR013320">
    <property type="entry name" value="ConA-like_dom_sf"/>
</dbReference>
<sequence>MMSRTRSRIAVVGLVAVLCSSTPGFVGVATAAPCAQLDDQRGWGQPVWCAEFDDFLDPNEWAVYDSPGHAGNGRRSPGQLFLGDGALFLYGTPDGTTAGLAARYTQQYGRWETRIRLYPGAGSYHPVALLWPAGGGGGVKPNGGEEIDFLEVIDDPERQRPNFFMHSPQGRQEAHASLDMTTWHTYAVETSPEGVVGYIDGQEWFRSDIAVTTPMSACLQLDWFPGEGSEGEAWMEVDWLRIYALT</sequence>
<evidence type="ECO:0000313" key="3">
    <source>
        <dbReference type="EMBL" id="MBB3724232.1"/>
    </source>
</evidence>
<evidence type="ECO:0000313" key="4">
    <source>
        <dbReference type="Proteomes" id="UP000579945"/>
    </source>
</evidence>
<dbReference type="CDD" id="cd00413">
    <property type="entry name" value="Glyco_hydrolase_16"/>
    <property type="match status" value="1"/>
</dbReference>
<keyword evidence="1" id="KW-0732">Signal</keyword>
<feature type="chain" id="PRO_5030507981" description="GH16 domain-containing protein" evidence="1">
    <location>
        <begin position="32"/>
        <end position="246"/>
    </location>
</feature>
<dbReference type="InterPro" id="IPR000757">
    <property type="entry name" value="Beta-glucanase-like"/>
</dbReference>
<dbReference type="GeneID" id="95386764"/>
<dbReference type="EMBL" id="JACIBV010000001">
    <property type="protein sequence ID" value="MBB3724232.1"/>
    <property type="molecule type" value="Genomic_DNA"/>
</dbReference>
<dbReference type="Pfam" id="PF00722">
    <property type="entry name" value="Glyco_hydro_16"/>
    <property type="match status" value="1"/>
</dbReference>
<dbReference type="Gene3D" id="2.60.120.200">
    <property type="match status" value="1"/>
</dbReference>
<evidence type="ECO:0000256" key="1">
    <source>
        <dbReference type="SAM" id="SignalP"/>
    </source>
</evidence>
<dbReference type="SUPFAM" id="SSF49899">
    <property type="entry name" value="Concanavalin A-like lectins/glucanases"/>
    <property type="match status" value="1"/>
</dbReference>
<gene>
    <name evidence="3" type="ORF">FHR33_000092</name>
</gene>
<dbReference type="GO" id="GO:0004553">
    <property type="term" value="F:hydrolase activity, hydrolyzing O-glycosyl compounds"/>
    <property type="evidence" value="ECO:0007669"/>
    <property type="project" value="InterPro"/>
</dbReference>
<feature type="domain" description="GH16" evidence="2">
    <location>
        <begin position="38"/>
        <end position="246"/>
    </location>
</feature>
<feature type="signal peptide" evidence="1">
    <location>
        <begin position="1"/>
        <end position="31"/>
    </location>
</feature>
<proteinExistence type="predicted"/>
<comment type="caution">
    <text evidence="3">The sequence shown here is derived from an EMBL/GenBank/DDBJ whole genome shotgun (WGS) entry which is preliminary data.</text>
</comment>
<dbReference type="AlphaFoldDB" id="A0A7W5VAX0"/>
<dbReference type="PROSITE" id="PS51762">
    <property type="entry name" value="GH16_2"/>
    <property type="match status" value="1"/>
</dbReference>
<keyword evidence="4" id="KW-1185">Reference proteome</keyword>
<evidence type="ECO:0000259" key="2">
    <source>
        <dbReference type="PROSITE" id="PS51762"/>
    </source>
</evidence>
<accession>A0A7W5VAX0</accession>
<name>A0A7W5VAX0_9ACTN</name>